<keyword evidence="4" id="KW-1185">Reference proteome</keyword>
<feature type="compositionally biased region" description="Basic and acidic residues" evidence="1">
    <location>
        <begin position="452"/>
        <end position="466"/>
    </location>
</feature>
<dbReference type="KEGG" id="acry:AC20117_02675"/>
<evidence type="ECO:0000256" key="1">
    <source>
        <dbReference type="SAM" id="MobiDB-lite"/>
    </source>
</evidence>
<protein>
    <submittedName>
        <fullName evidence="3">Uncharacterized protein</fullName>
    </submittedName>
</protein>
<evidence type="ECO:0000313" key="4">
    <source>
        <dbReference type="Proteomes" id="UP000181917"/>
    </source>
</evidence>
<proteinExistence type="predicted"/>
<evidence type="ECO:0000313" key="3">
    <source>
        <dbReference type="EMBL" id="SDQ88695.1"/>
    </source>
</evidence>
<dbReference type="AlphaFoldDB" id="A0A1H1EIS5"/>
<gene>
    <name evidence="3" type="ORF">SAMN04489742_2959</name>
</gene>
<feature type="compositionally biased region" description="Basic and acidic residues" evidence="1">
    <location>
        <begin position="388"/>
        <end position="401"/>
    </location>
</feature>
<feature type="compositionally biased region" description="Basic and acidic residues" evidence="1">
    <location>
        <begin position="251"/>
        <end position="260"/>
    </location>
</feature>
<dbReference type="EMBL" id="FNKH01000002">
    <property type="protein sequence ID" value="SDQ88695.1"/>
    <property type="molecule type" value="Genomic_DNA"/>
</dbReference>
<feature type="region of interest" description="Disordered" evidence="1">
    <location>
        <begin position="159"/>
        <end position="217"/>
    </location>
</feature>
<feature type="transmembrane region" description="Helical" evidence="2">
    <location>
        <begin position="116"/>
        <end position="140"/>
    </location>
</feature>
<sequence length="569" mass="56680">MTDHAVTTSDGVSEAVAGPFTVRDVAVALSVVLLFLASVLPTAVIQGIGLNQWNSSNLFRLGLSILLPAMVLALFIIRRLAPKTKLRIGSLSVDQFASVVASFTTGYFFLTLVSAFSLSAAIGFIGSLGLLAATVCARWIPQFRADFAGRLETPAHPIARDAIPARAKAPKPVTAEAGQGTEQATNGSAVKAGAAGSSTRGAKATNSTGLGTKGGAAAATGAASGAAAGLSGPGTHGAFATASNAGAGAPGKDKGTRDQGRSGVAPQGRSHEAAGPTGVSGEARTGSQPHGTGAAAPSGSAADFAAPAGTGAAGVAGVAAAAEAGKADSKKETSSARNGEAAGNEDLTAPGAADGEAVGIPMSDDEVTAEADAKQSAKESSAASSARAAKDAARPQDRGEVTEADSIAGAGSRGPDAGKEQPDAGVAASGESAGEQPSASQTAPAAQTVETGRSEDRAEGRSESEMPKTAAMGSVAGASTEGTRLDAAEPISATRDHIEESDEDVTYEAFWFAVGRTRPTYDENTGEVAFMLEPGAWILALQDRGDEFLVQHTDGRVGVLRDLTNIERA</sequence>
<feature type="transmembrane region" description="Helical" evidence="2">
    <location>
        <begin position="58"/>
        <end position="77"/>
    </location>
</feature>
<feature type="transmembrane region" description="Helical" evidence="2">
    <location>
        <begin position="25"/>
        <end position="46"/>
    </location>
</feature>
<accession>A0A1H1EIS5</accession>
<keyword evidence="2" id="KW-0472">Membrane</keyword>
<feature type="compositionally biased region" description="Low complexity" evidence="1">
    <location>
        <begin position="424"/>
        <end position="448"/>
    </location>
</feature>
<feature type="compositionally biased region" description="Low complexity" evidence="1">
    <location>
        <begin position="187"/>
        <end position="198"/>
    </location>
</feature>
<feature type="region of interest" description="Disordered" evidence="1">
    <location>
        <begin position="241"/>
        <end position="300"/>
    </location>
</feature>
<keyword evidence="2" id="KW-1133">Transmembrane helix</keyword>
<feature type="region of interest" description="Disordered" evidence="1">
    <location>
        <begin position="323"/>
        <end position="481"/>
    </location>
</feature>
<feature type="compositionally biased region" description="Low complexity" evidence="1">
    <location>
        <begin position="378"/>
        <end position="387"/>
    </location>
</feature>
<dbReference type="Proteomes" id="UP000181917">
    <property type="component" value="Unassembled WGS sequence"/>
</dbReference>
<keyword evidence="2" id="KW-0812">Transmembrane</keyword>
<evidence type="ECO:0000256" key="2">
    <source>
        <dbReference type="SAM" id="Phobius"/>
    </source>
</evidence>
<feature type="compositionally biased region" description="Basic and acidic residues" evidence="1">
    <location>
        <begin position="325"/>
        <end position="334"/>
    </location>
</feature>
<feature type="compositionally biased region" description="Low complexity" evidence="1">
    <location>
        <begin position="207"/>
        <end position="217"/>
    </location>
</feature>
<dbReference type="STRING" id="37928.SAMN04489742_2959"/>
<name>A0A1H1EIS5_9MICC</name>
<feature type="compositionally biased region" description="Low complexity" evidence="1">
    <location>
        <begin position="291"/>
        <end position="300"/>
    </location>
</feature>
<reference evidence="3 4" key="1">
    <citation type="submission" date="2016-10" db="EMBL/GenBank/DDBJ databases">
        <authorList>
            <person name="de Groot N.N."/>
        </authorList>
    </citation>
    <scope>NUCLEOTIDE SEQUENCE [LARGE SCALE GENOMIC DNA]</scope>
    <source>
        <strain evidence="3 4">DSM 20117</strain>
    </source>
</reference>
<organism evidence="3 4">
    <name type="scientific">Crystallibacter crystallopoietes</name>
    <dbReference type="NCBI Taxonomy" id="37928"/>
    <lineage>
        <taxon>Bacteria</taxon>
        <taxon>Bacillati</taxon>
        <taxon>Actinomycetota</taxon>
        <taxon>Actinomycetes</taxon>
        <taxon>Micrococcales</taxon>
        <taxon>Micrococcaceae</taxon>
        <taxon>Crystallibacter</taxon>
    </lineage>
</organism>